<dbReference type="AlphaFoldDB" id="Q24MX6"/>
<protein>
    <submittedName>
        <fullName evidence="1">Uncharacterized protein</fullName>
    </submittedName>
</protein>
<dbReference type="EMBL" id="AP008230">
    <property type="protein sequence ID" value="BAE86616.1"/>
    <property type="molecule type" value="Genomic_DNA"/>
</dbReference>
<gene>
    <name evidence="1" type="ordered locus">DSY4827</name>
</gene>
<dbReference type="KEGG" id="dsy:DSY4827"/>
<reference evidence="1 2" key="1">
    <citation type="journal article" date="2006" name="J. Bacteriol.">
        <title>Complete genome sequence of the dehalorespiring bacterium Desulfitobacterium hafniense Y51 and comparison with Dehalococcoides ethenogenes 195.</title>
        <authorList>
            <person name="Nonaka H."/>
            <person name="Keresztes G."/>
            <person name="Shinoda Y."/>
            <person name="Ikenaga Y."/>
            <person name="Abe M."/>
            <person name="Naito K."/>
            <person name="Inatomi K."/>
            <person name="Furukawa K."/>
            <person name="Inui M."/>
            <person name="Yukawa H."/>
        </authorList>
    </citation>
    <scope>NUCLEOTIDE SEQUENCE [LARGE SCALE GENOMIC DNA]</scope>
    <source>
        <strain evidence="1 2">Y51</strain>
    </source>
</reference>
<evidence type="ECO:0000313" key="1">
    <source>
        <dbReference type="EMBL" id="BAE86616.1"/>
    </source>
</evidence>
<evidence type="ECO:0000313" key="2">
    <source>
        <dbReference type="Proteomes" id="UP000001946"/>
    </source>
</evidence>
<organism evidence="1 2">
    <name type="scientific">Desulfitobacterium hafniense (strain Y51)</name>
    <dbReference type="NCBI Taxonomy" id="138119"/>
    <lineage>
        <taxon>Bacteria</taxon>
        <taxon>Bacillati</taxon>
        <taxon>Bacillota</taxon>
        <taxon>Clostridia</taxon>
        <taxon>Eubacteriales</taxon>
        <taxon>Desulfitobacteriaceae</taxon>
        <taxon>Desulfitobacterium</taxon>
    </lineage>
</organism>
<dbReference type="HOGENOM" id="CLU_2092855_0_0_9"/>
<dbReference type="Proteomes" id="UP000001946">
    <property type="component" value="Chromosome"/>
</dbReference>
<proteinExistence type="predicted"/>
<dbReference type="STRING" id="138119.DSY4827"/>
<name>Q24MX6_DESHY</name>
<keyword evidence="2" id="KW-1185">Reference proteome</keyword>
<accession>Q24MX6</accession>
<sequence length="116" mass="13313">MRGIGSEHLLKEPALSEDHICEAGHDFRFKDNDDPFALIAKDDQLLSRFNPQLFSGFRRNNHLSPFPHHCGAVKLTMMHLSNLPMIDMIYHINHTCKLIVQKKALPAQPAENRLFL</sequence>